<protein>
    <recommendedName>
        <fullName evidence="3">NIPSNAP protein</fullName>
    </recommendedName>
</protein>
<dbReference type="OrthoDB" id="1423478at2"/>
<sequence length="263" mass="31106">MRNLIFALLCCICWQVDAQEQLFAYDYRSVPAEEMKTFMENEAMYWSKIHGNLLKKGHITGWSMCTRVNGLESEPNVYFYYGIGSYENLDKIGEHWQAARDEVRGTMNKEQLADIDQRIKQKKFRVGEVLLNRISMASTDNPQWKYLVHNYTNATDVNAFLTAQDQYFKPHFEKHMKAGNTKQVLWLTAMVLSPQGYGYNWNSYTVDGFVKYRDIFNAWTSEVEWPQEGLEAVSKTMKNEQFYKRVIWQRRMWLDDQGKLMTN</sequence>
<reference evidence="1 2" key="1">
    <citation type="submission" date="2019-03" db="EMBL/GenBank/DDBJ databases">
        <title>Genomic Encyclopedia of Archaeal and Bacterial Type Strains, Phase II (KMG-II): from individual species to whole genera.</title>
        <authorList>
            <person name="Goeker M."/>
        </authorList>
    </citation>
    <scope>NUCLEOTIDE SEQUENCE [LARGE SCALE GENOMIC DNA]</scope>
    <source>
        <strain evidence="1 2">DSM 18435</strain>
    </source>
</reference>
<accession>A0A4R6TMU4</accession>
<keyword evidence="2" id="KW-1185">Reference proteome</keyword>
<evidence type="ECO:0008006" key="3">
    <source>
        <dbReference type="Google" id="ProtNLM"/>
    </source>
</evidence>
<organism evidence="1 2">
    <name type="scientific">Zeaxanthinibacter enoshimensis</name>
    <dbReference type="NCBI Taxonomy" id="392009"/>
    <lineage>
        <taxon>Bacteria</taxon>
        <taxon>Pseudomonadati</taxon>
        <taxon>Bacteroidota</taxon>
        <taxon>Flavobacteriia</taxon>
        <taxon>Flavobacteriales</taxon>
        <taxon>Flavobacteriaceae</taxon>
        <taxon>Zeaxanthinibacter</taxon>
    </lineage>
</organism>
<comment type="caution">
    <text evidence="1">The sequence shown here is derived from an EMBL/GenBank/DDBJ whole genome shotgun (WGS) entry which is preliminary data.</text>
</comment>
<evidence type="ECO:0000313" key="2">
    <source>
        <dbReference type="Proteomes" id="UP000295468"/>
    </source>
</evidence>
<dbReference type="Proteomes" id="UP000295468">
    <property type="component" value="Unassembled WGS sequence"/>
</dbReference>
<evidence type="ECO:0000313" key="1">
    <source>
        <dbReference type="EMBL" id="TDQ32852.1"/>
    </source>
</evidence>
<dbReference type="RefSeq" id="WP_133642879.1">
    <property type="nucleotide sequence ID" value="NZ_SNYI01000001.1"/>
</dbReference>
<proteinExistence type="predicted"/>
<dbReference type="EMBL" id="SNYI01000001">
    <property type="protein sequence ID" value="TDQ32852.1"/>
    <property type="molecule type" value="Genomic_DNA"/>
</dbReference>
<gene>
    <name evidence="1" type="ORF">CLV82_0689</name>
</gene>
<name>A0A4R6TMU4_9FLAO</name>
<dbReference type="AlphaFoldDB" id="A0A4R6TMU4"/>